<protein>
    <submittedName>
        <fullName evidence="1">Uncharacterized protein</fullName>
    </submittedName>
</protein>
<evidence type="ECO:0000313" key="2">
    <source>
        <dbReference type="Proteomes" id="UP000037696"/>
    </source>
</evidence>
<dbReference type="Proteomes" id="UP000037696">
    <property type="component" value="Unassembled WGS sequence"/>
</dbReference>
<organism evidence="1 2">
    <name type="scientific">Penicillium nordicum</name>
    <dbReference type="NCBI Taxonomy" id="229535"/>
    <lineage>
        <taxon>Eukaryota</taxon>
        <taxon>Fungi</taxon>
        <taxon>Dikarya</taxon>
        <taxon>Ascomycota</taxon>
        <taxon>Pezizomycotina</taxon>
        <taxon>Eurotiomycetes</taxon>
        <taxon>Eurotiomycetidae</taxon>
        <taxon>Eurotiales</taxon>
        <taxon>Aspergillaceae</taxon>
        <taxon>Penicillium</taxon>
    </lineage>
</organism>
<evidence type="ECO:0000313" key="1">
    <source>
        <dbReference type="EMBL" id="KOS44077.1"/>
    </source>
</evidence>
<keyword evidence="2" id="KW-1185">Reference proteome</keyword>
<dbReference type="AlphaFoldDB" id="A0A0M8P5Q5"/>
<dbReference type="EMBL" id="LHQQ01000068">
    <property type="protein sequence ID" value="KOS44077.1"/>
    <property type="molecule type" value="Genomic_DNA"/>
</dbReference>
<sequence>MNSVTFTLYIQETLPYSLLNLSIAHKWAQAPGPQPNPQWAMGPVFKAQPNPQPINRRPLKPTKSPFLCTNIVLARIKQLINGYVLRMYQPIYSVLSHYHGKNYDKLVCLYCLGPIMGPNGLCRLSFRAHDPPMGPKVGPKTQPIWWVGPGWAMGFVGY</sequence>
<gene>
    <name evidence="1" type="ORF">ACN38_g5021</name>
</gene>
<name>A0A0M8P5Q5_9EURO</name>
<comment type="caution">
    <text evidence="1">The sequence shown here is derived from an EMBL/GenBank/DDBJ whole genome shotgun (WGS) entry which is preliminary data.</text>
</comment>
<accession>A0A0M8P5Q5</accession>
<reference evidence="1 2" key="1">
    <citation type="submission" date="2015-08" db="EMBL/GenBank/DDBJ databases">
        <title>Genome sequencing of Penicillium nordicum.</title>
        <authorList>
            <person name="Nguyen H.D."/>
            <person name="Seifert K.A."/>
        </authorList>
    </citation>
    <scope>NUCLEOTIDE SEQUENCE [LARGE SCALE GENOMIC DNA]</scope>
    <source>
        <strain evidence="1 2">DAOMC 185683</strain>
    </source>
</reference>
<proteinExistence type="predicted"/>